<keyword evidence="2" id="KW-1185">Reference proteome</keyword>
<sequence length="589" mass="67801">MASFHASLSISSIKQPPFVPYNNISTMPRTNFISKQGYNFSQNGYLTIFSKQNVNLSEKGKLKDKDIRIRHAKSLKEVKQILGSMVKQNPVEGLSMIDSIQQLGIEYHFEDEIQAVLQRQQLMFGFQTYRGNDDHELSEVALQFRLLRQEGYWVHANVFDNFMEGEGKLKQKFWGNIEGLTGLFEASQSSIEGENCLDEAGNLSRQLLNAWVSRFHDHPKAKAIANTLRNPTHKSLSKFMPENIKFENSLWTSSLQELSQLDTHVMSSLQLKEIFAVSKWWKELGLAKDLKYARDEPIKWYMWPMACLPGPHFSEERIELTKPLSLVYIIDDIFDVYGSIEELTLFTNAVSRWNLEAMEQLPDYMKACYKALYDITNEFALKVQRKHGWNPKDTLIKSWMRLCNAFLEEAKWFNSGHLPKAGEYLKNGIVSSGVQLVLLHTFFLMGEGINKETVSIMDGFPTLISSTATILRLQDDLEGIKDEKQGEKDGSYMKCYMKEHPEVSAEETIKLMNEKISDAWKRLNRDRMITPTNPFPSSFTKICLNTARMVPIMYGYESNSPSRLEEYVKSLLYYGRDQLKGSPQDHALV</sequence>
<reference evidence="1 2" key="1">
    <citation type="journal article" date="2022" name="DNA Res.">
        <title>Chromosomal-level genome assembly of the orchid tree Bauhinia variegata (Leguminosae; Cercidoideae) supports the allotetraploid origin hypothesis of Bauhinia.</title>
        <authorList>
            <person name="Zhong Y."/>
            <person name="Chen Y."/>
            <person name="Zheng D."/>
            <person name="Pang J."/>
            <person name="Liu Y."/>
            <person name="Luo S."/>
            <person name="Meng S."/>
            <person name="Qian L."/>
            <person name="Wei D."/>
            <person name="Dai S."/>
            <person name="Zhou R."/>
        </authorList>
    </citation>
    <scope>NUCLEOTIDE SEQUENCE [LARGE SCALE GENOMIC DNA]</scope>
    <source>
        <strain evidence="1">BV-YZ2020</strain>
    </source>
</reference>
<evidence type="ECO:0000313" key="2">
    <source>
        <dbReference type="Proteomes" id="UP000828941"/>
    </source>
</evidence>
<name>A0ACB9KH49_BAUVA</name>
<protein>
    <submittedName>
        <fullName evidence="1">Uncharacterized protein</fullName>
    </submittedName>
</protein>
<organism evidence="1 2">
    <name type="scientific">Bauhinia variegata</name>
    <name type="common">Purple orchid tree</name>
    <name type="synonym">Phanera variegata</name>
    <dbReference type="NCBI Taxonomy" id="167791"/>
    <lineage>
        <taxon>Eukaryota</taxon>
        <taxon>Viridiplantae</taxon>
        <taxon>Streptophyta</taxon>
        <taxon>Embryophyta</taxon>
        <taxon>Tracheophyta</taxon>
        <taxon>Spermatophyta</taxon>
        <taxon>Magnoliopsida</taxon>
        <taxon>eudicotyledons</taxon>
        <taxon>Gunneridae</taxon>
        <taxon>Pentapetalae</taxon>
        <taxon>rosids</taxon>
        <taxon>fabids</taxon>
        <taxon>Fabales</taxon>
        <taxon>Fabaceae</taxon>
        <taxon>Cercidoideae</taxon>
        <taxon>Cercideae</taxon>
        <taxon>Bauhiniinae</taxon>
        <taxon>Bauhinia</taxon>
    </lineage>
</organism>
<gene>
    <name evidence="1" type="ORF">L6164_036484</name>
</gene>
<dbReference type="Proteomes" id="UP000828941">
    <property type="component" value="Chromosome 14"/>
</dbReference>
<dbReference type="EMBL" id="CM039439">
    <property type="protein sequence ID" value="KAI4296534.1"/>
    <property type="molecule type" value="Genomic_DNA"/>
</dbReference>
<proteinExistence type="predicted"/>
<comment type="caution">
    <text evidence="1">The sequence shown here is derived from an EMBL/GenBank/DDBJ whole genome shotgun (WGS) entry which is preliminary data.</text>
</comment>
<accession>A0ACB9KH49</accession>
<evidence type="ECO:0000313" key="1">
    <source>
        <dbReference type="EMBL" id="KAI4296534.1"/>
    </source>
</evidence>